<sequence>MGSAATIQPGIDDDKLNSLVHQMLGDLGGAASVTMVRMGDALGLYRALRENGPMTSAELARAARVDERYLREWLSHQAASNYLAYDPESGRFALTPEQAMIFAEDDSPVNMLGAFDLMAAMQQSHPKVEAAFRSGEGVAWGDLSGCLWCATARFFRPGYHNNLVQSWLPALEEVKAKLENGAEVADVGCGAGWSTVIMAKAFPNSRFTGYDYHPPSIESAREHAREHGVEANTRFEVAQATGTPADGRFDLVTFFDCLHDMGDPVSAAAHVRRMLKPDGSWMVVEPMAGDRLEDNLNPVGRLYYAGSTMICIPTSKSQEVGMALGAQAGETRLREVMGKAGFGRVRRAAETPFNMVLEARP</sequence>
<dbReference type="InterPro" id="IPR025714">
    <property type="entry name" value="Methyltranfer_dom"/>
</dbReference>
<dbReference type="OrthoDB" id="9801363at2"/>
<dbReference type="PANTHER" id="PTHR45128">
    <property type="entry name" value="METHYLTRANSFERASE TYPE 11"/>
    <property type="match status" value="1"/>
</dbReference>
<keyword evidence="3" id="KW-0489">Methyltransferase</keyword>
<proteinExistence type="predicted"/>
<keyword evidence="3" id="KW-0808">Transferase</keyword>
<keyword evidence="4" id="KW-1185">Reference proteome</keyword>
<dbReference type="SUPFAM" id="SSF46785">
    <property type="entry name" value="Winged helix' DNA-binding domain"/>
    <property type="match status" value="1"/>
</dbReference>
<dbReference type="InterPro" id="IPR029063">
    <property type="entry name" value="SAM-dependent_MTases_sf"/>
</dbReference>
<dbReference type="InterPro" id="IPR036388">
    <property type="entry name" value="WH-like_DNA-bd_sf"/>
</dbReference>
<dbReference type="Pfam" id="PF21320">
    <property type="entry name" value="WHD_Rv2258c"/>
    <property type="match status" value="1"/>
</dbReference>
<gene>
    <name evidence="3" type="ORF">DFH01_22705</name>
</gene>
<organism evidence="3 4">
    <name type="scientific">Falsiroseomonas bella</name>
    <dbReference type="NCBI Taxonomy" id="2184016"/>
    <lineage>
        <taxon>Bacteria</taxon>
        <taxon>Pseudomonadati</taxon>
        <taxon>Pseudomonadota</taxon>
        <taxon>Alphaproteobacteria</taxon>
        <taxon>Acetobacterales</taxon>
        <taxon>Roseomonadaceae</taxon>
        <taxon>Falsiroseomonas</taxon>
    </lineage>
</organism>
<evidence type="ECO:0000313" key="3">
    <source>
        <dbReference type="EMBL" id="PWS35127.1"/>
    </source>
</evidence>
<dbReference type="PANTHER" id="PTHR45128:SF2">
    <property type="entry name" value="METHYLTRANSFERASE DOMAIN-CONTAINING PROTEIN"/>
    <property type="match status" value="1"/>
</dbReference>
<dbReference type="EMBL" id="QGNA01000005">
    <property type="protein sequence ID" value="PWS35127.1"/>
    <property type="molecule type" value="Genomic_DNA"/>
</dbReference>
<dbReference type="SUPFAM" id="SSF53335">
    <property type="entry name" value="S-adenosyl-L-methionine-dependent methyltransferases"/>
    <property type="match status" value="1"/>
</dbReference>
<feature type="domain" description="Methyltransferase" evidence="1">
    <location>
        <begin position="179"/>
        <end position="294"/>
    </location>
</feature>
<dbReference type="CDD" id="cd02440">
    <property type="entry name" value="AdoMet_MTases"/>
    <property type="match status" value="1"/>
</dbReference>
<dbReference type="Proteomes" id="UP000245765">
    <property type="component" value="Unassembled WGS sequence"/>
</dbReference>
<dbReference type="RefSeq" id="WP_109872772.1">
    <property type="nucleotide sequence ID" value="NZ_QGNA01000005.1"/>
</dbReference>
<protein>
    <submittedName>
        <fullName evidence="3">SAM-dependent methyltransferase</fullName>
    </submittedName>
</protein>
<dbReference type="InterPro" id="IPR053173">
    <property type="entry name" value="SAM-binding_MTase"/>
</dbReference>
<dbReference type="InterPro" id="IPR036390">
    <property type="entry name" value="WH_DNA-bd_sf"/>
</dbReference>
<dbReference type="InterPro" id="IPR048711">
    <property type="entry name" value="WHD_Rv2258c"/>
</dbReference>
<dbReference type="Gene3D" id="3.40.50.150">
    <property type="entry name" value="Vaccinia Virus protein VP39"/>
    <property type="match status" value="1"/>
</dbReference>
<dbReference type="GO" id="GO:0032259">
    <property type="term" value="P:methylation"/>
    <property type="evidence" value="ECO:0007669"/>
    <property type="project" value="UniProtKB-KW"/>
</dbReference>
<dbReference type="AlphaFoldDB" id="A0A317FAT4"/>
<dbReference type="Pfam" id="PF13847">
    <property type="entry name" value="Methyltransf_31"/>
    <property type="match status" value="1"/>
</dbReference>
<evidence type="ECO:0000259" key="1">
    <source>
        <dbReference type="Pfam" id="PF13847"/>
    </source>
</evidence>
<dbReference type="GO" id="GO:0008168">
    <property type="term" value="F:methyltransferase activity"/>
    <property type="evidence" value="ECO:0007669"/>
    <property type="project" value="UniProtKB-KW"/>
</dbReference>
<dbReference type="Gene3D" id="1.10.10.10">
    <property type="entry name" value="Winged helix-like DNA-binding domain superfamily/Winged helix DNA-binding domain"/>
    <property type="match status" value="1"/>
</dbReference>
<name>A0A317FAT4_9PROT</name>
<accession>A0A317FAT4</accession>
<evidence type="ECO:0000259" key="2">
    <source>
        <dbReference type="Pfam" id="PF21320"/>
    </source>
</evidence>
<comment type="caution">
    <text evidence="3">The sequence shown here is derived from an EMBL/GenBank/DDBJ whole genome shotgun (WGS) entry which is preliminary data.</text>
</comment>
<evidence type="ECO:0000313" key="4">
    <source>
        <dbReference type="Proteomes" id="UP000245765"/>
    </source>
</evidence>
<feature type="domain" description="S-adenosylmethionine-dependent methyltransferase Rv2258c-like winged HTH" evidence="2">
    <location>
        <begin position="31"/>
        <end position="101"/>
    </location>
</feature>
<reference evidence="4" key="1">
    <citation type="submission" date="2018-05" db="EMBL/GenBank/DDBJ databases">
        <authorList>
            <person name="Du Z."/>
            <person name="Wang X."/>
        </authorList>
    </citation>
    <scope>NUCLEOTIDE SEQUENCE [LARGE SCALE GENOMIC DNA]</scope>
    <source>
        <strain evidence="4">CQN31</strain>
    </source>
</reference>